<protein>
    <submittedName>
        <fullName evidence="2">Uncharacterized protein</fullName>
    </submittedName>
</protein>
<dbReference type="EMBL" id="CAICTM010000121">
    <property type="protein sequence ID" value="CAB9501937.1"/>
    <property type="molecule type" value="Genomic_DNA"/>
</dbReference>
<evidence type="ECO:0000313" key="2">
    <source>
        <dbReference type="EMBL" id="CAB9501937.1"/>
    </source>
</evidence>
<feature type="signal peptide" evidence="1">
    <location>
        <begin position="1"/>
        <end position="23"/>
    </location>
</feature>
<organism evidence="2 3">
    <name type="scientific">Seminavis robusta</name>
    <dbReference type="NCBI Taxonomy" id="568900"/>
    <lineage>
        <taxon>Eukaryota</taxon>
        <taxon>Sar</taxon>
        <taxon>Stramenopiles</taxon>
        <taxon>Ochrophyta</taxon>
        <taxon>Bacillariophyta</taxon>
        <taxon>Bacillariophyceae</taxon>
        <taxon>Bacillariophycidae</taxon>
        <taxon>Naviculales</taxon>
        <taxon>Naviculaceae</taxon>
        <taxon>Seminavis</taxon>
    </lineage>
</organism>
<accession>A0A9N8DFR7</accession>
<keyword evidence="3" id="KW-1185">Reference proteome</keyword>
<sequence length="293" mass="30924">MTLGTRGASLILPLLFFVQSVRGRVSSQRSVDTAIVGTELNRNHHRELQEGDRCGLFQGECADGLSCVRGPVGGFGLCLPVDCMADAVRKSGLDFNNFTQTIFAQAQVTPEQLAISRANEARSDQTFSQDSSAMASIVDVLTNRMDHSPFYALQESMAACSSASLNVNNNTAKQATVSYYGFHMEGGALYDGEFSVLVAPSETEGSLTWVRPCFGGGGVGIDISAVIGTGYTGSREHLLGCSALVTDNELYAILGFGVDYGVGFNGVSYLDFTVGVGLSGEGLGIGLCGNYKQ</sequence>
<feature type="chain" id="PRO_5040349068" evidence="1">
    <location>
        <begin position="24"/>
        <end position="293"/>
    </location>
</feature>
<gene>
    <name evidence="2" type="ORF">SEMRO_122_G059310.1</name>
</gene>
<dbReference type="AlphaFoldDB" id="A0A9N8DFR7"/>
<comment type="caution">
    <text evidence="2">The sequence shown here is derived from an EMBL/GenBank/DDBJ whole genome shotgun (WGS) entry which is preliminary data.</text>
</comment>
<reference evidence="2" key="1">
    <citation type="submission" date="2020-06" db="EMBL/GenBank/DDBJ databases">
        <authorList>
            <consortium name="Plant Systems Biology data submission"/>
        </authorList>
    </citation>
    <scope>NUCLEOTIDE SEQUENCE</scope>
    <source>
        <strain evidence="2">D6</strain>
    </source>
</reference>
<evidence type="ECO:0000313" key="3">
    <source>
        <dbReference type="Proteomes" id="UP001153069"/>
    </source>
</evidence>
<name>A0A9N8DFR7_9STRA</name>
<keyword evidence="1" id="KW-0732">Signal</keyword>
<evidence type="ECO:0000256" key="1">
    <source>
        <dbReference type="SAM" id="SignalP"/>
    </source>
</evidence>
<dbReference type="Proteomes" id="UP001153069">
    <property type="component" value="Unassembled WGS sequence"/>
</dbReference>
<proteinExistence type="predicted"/>